<protein>
    <submittedName>
        <fullName evidence="1">Uncharacterized protein</fullName>
    </submittedName>
</protein>
<name>A0AAW2YTK9_9EUKA</name>
<evidence type="ECO:0000313" key="1">
    <source>
        <dbReference type="EMBL" id="KAL0480120.1"/>
    </source>
</evidence>
<proteinExistence type="predicted"/>
<dbReference type="AlphaFoldDB" id="A0AAW2YTK9"/>
<organism evidence="1 2">
    <name type="scientific">Acrasis kona</name>
    <dbReference type="NCBI Taxonomy" id="1008807"/>
    <lineage>
        <taxon>Eukaryota</taxon>
        <taxon>Discoba</taxon>
        <taxon>Heterolobosea</taxon>
        <taxon>Tetramitia</taxon>
        <taxon>Eutetramitia</taxon>
        <taxon>Acrasidae</taxon>
        <taxon>Acrasis</taxon>
    </lineage>
</organism>
<evidence type="ECO:0000313" key="2">
    <source>
        <dbReference type="Proteomes" id="UP001431209"/>
    </source>
</evidence>
<reference evidence="1 2" key="1">
    <citation type="submission" date="2024-03" db="EMBL/GenBank/DDBJ databases">
        <title>The Acrasis kona genome and developmental transcriptomes reveal deep origins of eukaryotic multicellular pathways.</title>
        <authorList>
            <person name="Sheikh S."/>
            <person name="Fu C.-J."/>
            <person name="Brown M.W."/>
            <person name="Baldauf S.L."/>
        </authorList>
    </citation>
    <scope>NUCLEOTIDE SEQUENCE [LARGE SCALE GENOMIC DNA]</scope>
    <source>
        <strain evidence="1 2">ATCC MYA-3509</strain>
    </source>
</reference>
<keyword evidence="2" id="KW-1185">Reference proteome</keyword>
<gene>
    <name evidence="1" type="ORF">AKO1_007261</name>
</gene>
<sequence length="166" mass="19852">MLHISNFRGLQRLGVISTHTYSTKTFYQPRFVEFDEVKTYPIRQVFKPKKEKEESRPLTNPKDIEDSLFYDARTQHYRELMERYRQIRASYSSFVNSNLNEKEDFEEQDVVYDSEGDEIEINMPKIVVNYREKVVWNTMKGPKRIRKKVARGMSPAKQTDLINDED</sequence>
<accession>A0AAW2YTK9</accession>
<dbReference type="Proteomes" id="UP001431209">
    <property type="component" value="Unassembled WGS sequence"/>
</dbReference>
<dbReference type="EMBL" id="JAOPGA020000625">
    <property type="protein sequence ID" value="KAL0480120.1"/>
    <property type="molecule type" value="Genomic_DNA"/>
</dbReference>
<comment type="caution">
    <text evidence="1">The sequence shown here is derived from an EMBL/GenBank/DDBJ whole genome shotgun (WGS) entry which is preliminary data.</text>
</comment>